<keyword evidence="1 5" id="KW-1277">Toxin-antitoxin system</keyword>
<feature type="binding site" evidence="5">
    <location>
        <position position="106"/>
    </location>
    <ligand>
        <name>Mg(2+)</name>
        <dbReference type="ChEBI" id="CHEBI:18420"/>
    </ligand>
</feature>
<dbReference type="HAMAP" id="MF_00265">
    <property type="entry name" value="VapC_Nob1"/>
    <property type="match status" value="1"/>
</dbReference>
<evidence type="ECO:0000256" key="3">
    <source>
        <dbReference type="ARBA" id="ARBA00022723"/>
    </source>
</evidence>
<evidence type="ECO:0000313" key="7">
    <source>
        <dbReference type="EMBL" id="MET2825982.1"/>
    </source>
</evidence>
<keyword evidence="3 5" id="KW-0479">Metal-binding</keyword>
<evidence type="ECO:0000256" key="1">
    <source>
        <dbReference type="ARBA" id="ARBA00022649"/>
    </source>
</evidence>
<evidence type="ECO:0000259" key="6">
    <source>
        <dbReference type="Pfam" id="PF01850"/>
    </source>
</evidence>
<evidence type="ECO:0000256" key="4">
    <source>
        <dbReference type="ARBA" id="ARBA00022801"/>
    </source>
</evidence>
<reference evidence="7 8" key="1">
    <citation type="submission" date="2024-06" db="EMBL/GenBank/DDBJ databases">
        <authorList>
            <person name="Kim D.-U."/>
        </authorList>
    </citation>
    <scope>NUCLEOTIDE SEQUENCE [LARGE SCALE GENOMIC DNA]</scope>
    <source>
        <strain evidence="7 8">KACC15460</strain>
    </source>
</reference>
<evidence type="ECO:0000256" key="5">
    <source>
        <dbReference type="HAMAP-Rule" id="MF_00265"/>
    </source>
</evidence>
<feature type="domain" description="PIN" evidence="6">
    <location>
        <begin position="4"/>
        <end position="128"/>
    </location>
</feature>
<gene>
    <name evidence="5" type="primary">vapC</name>
    <name evidence="7" type="ORF">ABVQ20_03230</name>
</gene>
<name>A0ABV2D7G7_9HYPH</name>
<evidence type="ECO:0000256" key="2">
    <source>
        <dbReference type="ARBA" id="ARBA00022722"/>
    </source>
</evidence>
<dbReference type="EC" id="3.1.-.-" evidence="5"/>
<keyword evidence="5" id="KW-0800">Toxin</keyword>
<accession>A0ABV2D7G7</accession>
<dbReference type="RefSeq" id="WP_354458051.1">
    <property type="nucleotide sequence ID" value="NZ_JBEWSZ010000001.1"/>
</dbReference>
<dbReference type="Proteomes" id="UP001548832">
    <property type="component" value="Unassembled WGS sequence"/>
</dbReference>
<dbReference type="EMBL" id="JBEWSZ010000001">
    <property type="protein sequence ID" value="MET2825982.1"/>
    <property type="molecule type" value="Genomic_DNA"/>
</dbReference>
<dbReference type="InterPro" id="IPR029060">
    <property type="entry name" value="PIN-like_dom_sf"/>
</dbReference>
<dbReference type="NCBIfam" id="TIGR00028">
    <property type="entry name" value="Mtu_PIN_fam"/>
    <property type="match status" value="1"/>
</dbReference>
<protein>
    <recommendedName>
        <fullName evidence="5">Ribonuclease VapC</fullName>
        <shortName evidence="5">RNase VapC</shortName>
        <ecNumber evidence="5">3.1.-.-</ecNumber>
    </recommendedName>
    <alternativeName>
        <fullName evidence="5">Toxin VapC</fullName>
    </alternativeName>
</protein>
<comment type="cofactor">
    <cofactor evidence="5">
        <name>Mg(2+)</name>
        <dbReference type="ChEBI" id="CHEBI:18420"/>
    </cofactor>
</comment>
<proteinExistence type="inferred from homology"/>
<comment type="similarity">
    <text evidence="5">Belongs to the PINc/VapC protein family.</text>
</comment>
<keyword evidence="4 5" id="KW-0378">Hydrolase</keyword>
<dbReference type="InterPro" id="IPR002716">
    <property type="entry name" value="PIN_dom"/>
</dbReference>
<keyword evidence="8" id="KW-1185">Reference proteome</keyword>
<organism evidence="7 8">
    <name type="scientific">Mesorhizobium shangrilense</name>
    <dbReference type="NCBI Taxonomy" id="460060"/>
    <lineage>
        <taxon>Bacteria</taxon>
        <taxon>Pseudomonadati</taxon>
        <taxon>Pseudomonadota</taxon>
        <taxon>Alphaproteobacteria</taxon>
        <taxon>Hyphomicrobiales</taxon>
        <taxon>Phyllobacteriaceae</taxon>
        <taxon>Mesorhizobium</taxon>
    </lineage>
</organism>
<feature type="binding site" evidence="5">
    <location>
        <position position="6"/>
    </location>
    <ligand>
        <name>Mg(2+)</name>
        <dbReference type="ChEBI" id="CHEBI:18420"/>
    </ligand>
</feature>
<comment type="caution">
    <text evidence="7">The sequence shown here is derived from an EMBL/GenBank/DDBJ whole genome shotgun (WGS) entry which is preliminary data.</text>
</comment>
<evidence type="ECO:0000313" key="8">
    <source>
        <dbReference type="Proteomes" id="UP001548832"/>
    </source>
</evidence>
<dbReference type="InterPro" id="IPR022907">
    <property type="entry name" value="VapC_family"/>
</dbReference>
<sequence>MTFLLDVNVLIALIDPAHVAHDDAHRWFQSTGHLSWATCPITENGVIRILSNQKYPNSPGSPVVVAQIVGKLHVLSGHQFWSDDISLVGSSDIDAARILTSAQVTDSYLLGLAKAHGGKLATFDRKLSTEAVRGGKPILHLIPSG</sequence>
<comment type="function">
    <text evidence="5">Toxic component of a toxin-antitoxin (TA) system. An RNase.</text>
</comment>
<dbReference type="Pfam" id="PF01850">
    <property type="entry name" value="PIN"/>
    <property type="match status" value="1"/>
</dbReference>
<dbReference type="SUPFAM" id="SSF88723">
    <property type="entry name" value="PIN domain-like"/>
    <property type="match status" value="1"/>
</dbReference>
<keyword evidence="2 5" id="KW-0540">Nuclease</keyword>
<dbReference type="InterPro" id="IPR006226">
    <property type="entry name" value="Mtu_PIN"/>
</dbReference>
<keyword evidence="5" id="KW-0460">Magnesium</keyword>